<dbReference type="InterPro" id="IPR006097">
    <property type="entry name" value="Glu/Leu/Phe/Val/Trp_DH_dimer"/>
</dbReference>
<evidence type="ECO:0000256" key="1">
    <source>
        <dbReference type="ARBA" id="ARBA00006382"/>
    </source>
</evidence>
<dbReference type="Pfam" id="PF02812">
    <property type="entry name" value="ELFV_dehydrog_N"/>
    <property type="match status" value="1"/>
</dbReference>
<evidence type="ECO:0000313" key="9">
    <source>
        <dbReference type="EMBL" id="KPJ53324.1"/>
    </source>
</evidence>
<dbReference type="Gene3D" id="3.40.50.10860">
    <property type="entry name" value="Leucine Dehydrogenase, chain A, domain 1"/>
    <property type="match status" value="1"/>
</dbReference>
<dbReference type="PROSITE" id="PS00074">
    <property type="entry name" value="GLFV_DEHYDROGENASE"/>
    <property type="match status" value="1"/>
</dbReference>
<evidence type="ECO:0000256" key="6">
    <source>
        <dbReference type="PIRSR" id="PIRSR000185-3"/>
    </source>
</evidence>
<dbReference type="InterPro" id="IPR006096">
    <property type="entry name" value="Glu/Leu/Phe/Val/Trp_DH_C"/>
</dbReference>
<dbReference type="InterPro" id="IPR033922">
    <property type="entry name" value="NAD_bind_Glu_DH"/>
</dbReference>
<feature type="binding site" evidence="5">
    <location>
        <position position="347"/>
    </location>
    <ligand>
        <name>substrate</name>
    </ligand>
</feature>
<dbReference type="InterPro" id="IPR036291">
    <property type="entry name" value="NAD(P)-bd_dom_sf"/>
</dbReference>
<evidence type="ECO:0000256" key="3">
    <source>
        <dbReference type="PIRNR" id="PIRNR000185"/>
    </source>
</evidence>
<sequence>MPQTSIGDMTRQQLNRAAQTADLDPDFLAIIAHPKRVLRVSVPIEMDDGTVQVFTGYRCHYNALRGPVKGGVRFHPDVTEDEVIALAAWMTWKCSLIDLPYGGAKGGIACDPDALSERELRHLTRRYTTEIMPILGPDIDIPAPDVYTNARNMAWIMDTYSMLTGHTEPGVVTGKPEILGGSLGRKEATGRGAAIIARELVQALKLDMKDVTVAIQGFGNVGSYAACTLAGMGARVVAVSDKTGAITDENGFPVEDLCAHVEESGTIDGFPGARLPGEELFSLDVDLLVPAALECQIHKNNAPHVRAKMIVEGANGPITPEADHILEEKGTIVVPDILANAGGVIVSYFEWVQARQGMAWPLEDIRARMEGRLKTTFWEVWDEAATCKTCLRMAAYILALKRIEQTYMFRGLFP</sequence>
<dbReference type="FunFam" id="3.40.50.10860:FF:000003">
    <property type="entry name" value="Glutamate dehydrogenase"/>
    <property type="match status" value="1"/>
</dbReference>
<dbReference type="InterPro" id="IPR006095">
    <property type="entry name" value="Glu/Leu/Phe/Val/Trp_DH"/>
</dbReference>
<evidence type="ECO:0000256" key="7">
    <source>
        <dbReference type="RuleBase" id="RU004417"/>
    </source>
</evidence>
<feature type="active site" description="Proton donor" evidence="4">
    <location>
        <position position="105"/>
    </location>
</feature>
<dbReference type="PANTHER" id="PTHR11606:SF13">
    <property type="entry name" value="GLUTAMATE DEHYDROGENASE 1, MITOCHONDRIAL"/>
    <property type="match status" value="1"/>
</dbReference>
<dbReference type="SUPFAM" id="SSF51735">
    <property type="entry name" value="NAD(P)-binding Rossmann-fold domains"/>
    <property type="match status" value="1"/>
</dbReference>
<protein>
    <recommendedName>
        <fullName evidence="3">Glutamate dehydrogenase</fullName>
    </recommendedName>
</protein>
<keyword evidence="5" id="KW-0520">NAD</keyword>
<evidence type="ECO:0000256" key="5">
    <source>
        <dbReference type="PIRSR" id="PIRSR000185-2"/>
    </source>
</evidence>
<gene>
    <name evidence="9" type="ORF">AMJ39_05070</name>
</gene>
<dbReference type="PANTHER" id="PTHR11606">
    <property type="entry name" value="GLUTAMATE DEHYDROGENASE"/>
    <property type="match status" value="1"/>
</dbReference>
<comment type="similarity">
    <text evidence="1 3 7">Belongs to the Glu/Leu/Phe/Val dehydrogenases family.</text>
</comment>
<feature type="binding site" evidence="5">
    <location>
        <position position="93"/>
    </location>
    <ligand>
        <name>substrate</name>
    </ligand>
</feature>
<dbReference type="PATRIC" id="fig|1703770.3.peg.151"/>
<dbReference type="PRINTS" id="PR00082">
    <property type="entry name" value="GLFDHDRGNASE"/>
</dbReference>
<dbReference type="Proteomes" id="UP000052008">
    <property type="component" value="Unassembled WGS sequence"/>
</dbReference>
<feature type="binding site" evidence="5">
    <location>
        <position position="69"/>
    </location>
    <ligand>
        <name>substrate</name>
    </ligand>
</feature>
<dbReference type="InterPro" id="IPR014362">
    <property type="entry name" value="Glu_DH"/>
</dbReference>
<evidence type="ECO:0000256" key="4">
    <source>
        <dbReference type="PIRSR" id="PIRSR000185-1"/>
    </source>
</evidence>
<dbReference type="CDD" id="cd01076">
    <property type="entry name" value="NAD_bind_1_Glu_DH"/>
    <property type="match status" value="1"/>
</dbReference>
<name>A0A0S7WUK9_UNCT6</name>
<dbReference type="InterPro" id="IPR033524">
    <property type="entry name" value="Glu/Leu/Phe/Val_DH_AS"/>
</dbReference>
<evidence type="ECO:0000256" key="2">
    <source>
        <dbReference type="ARBA" id="ARBA00023002"/>
    </source>
</evidence>
<evidence type="ECO:0000259" key="8">
    <source>
        <dbReference type="SMART" id="SM00839"/>
    </source>
</evidence>
<feature type="binding site" evidence="5">
    <location>
        <position position="220"/>
    </location>
    <ligand>
        <name>NAD(+)</name>
        <dbReference type="ChEBI" id="CHEBI:57540"/>
    </ligand>
</feature>
<keyword evidence="5" id="KW-0547">Nucleotide-binding</keyword>
<comment type="caution">
    <text evidence="9">The sequence shown here is derived from an EMBL/GenBank/DDBJ whole genome shotgun (WGS) entry which is preliminary data.</text>
</comment>
<proteinExistence type="inferred from homology"/>
<accession>A0A0S7WUK9</accession>
<dbReference type="GO" id="GO:0006538">
    <property type="term" value="P:L-glutamate catabolic process"/>
    <property type="evidence" value="ECO:0007669"/>
    <property type="project" value="TreeGrafter"/>
</dbReference>
<feature type="binding site" evidence="5">
    <location>
        <position position="189"/>
    </location>
    <ligand>
        <name>NAD(+)</name>
        <dbReference type="ChEBI" id="CHEBI:57540"/>
    </ligand>
</feature>
<dbReference type="PIRSF" id="PIRSF000185">
    <property type="entry name" value="Glu_DH"/>
    <property type="match status" value="1"/>
</dbReference>
<feature type="site" description="Important for catalysis" evidence="6">
    <location>
        <position position="145"/>
    </location>
</feature>
<dbReference type="SMART" id="SM00839">
    <property type="entry name" value="ELFV_dehydrog"/>
    <property type="match status" value="1"/>
</dbReference>
<dbReference type="InterPro" id="IPR046346">
    <property type="entry name" value="Aminoacid_DH-like_N_sf"/>
</dbReference>
<dbReference type="STRING" id="1703770.AMJ39_05070"/>
<dbReference type="AlphaFoldDB" id="A0A0S7WUK9"/>
<dbReference type="EMBL" id="LIZS01000022">
    <property type="protein sequence ID" value="KPJ53324.1"/>
    <property type="molecule type" value="Genomic_DNA"/>
</dbReference>
<dbReference type="GO" id="GO:0000166">
    <property type="term" value="F:nucleotide binding"/>
    <property type="evidence" value="ECO:0007669"/>
    <property type="project" value="UniProtKB-KW"/>
</dbReference>
<dbReference type="GO" id="GO:0004352">
    <property type="term" value="F:glutamate dehydrogenase (NAD+) activity"/>
    <property type="evidence" value="ECO:0007669"/>
    <property type="project" value="TreeGrafter"/>
</dbReference>
<organism evidence="9 10">
    <name type="scientific">candidate division TA06 bacterium DG_24</name>
    <dbReference type="NCBI Taxonomy" id="1703770"/>
    <lineage>
        <taxon>Bacteria</taxon>
        <taxon>Bacteria division TA06</taxon>
    </lineage>
</organism>
<dbReference type="Pfam" id="PF00208">
    <property type="entry name" value="ELFV_dehydrog"/>
    <property type="match status" value="1"/>
</dbReference>
<dbReference type="SUPFAM" id="SSF53223">
    <property type="entry name" value="Aminoacid dehydrogenase-like, N-terminal domain"/>
    <property type="match status" value="1"/>
</dbReference>
<evidence type="ECO:0000313" key="10">
    <source>
        <dbReference type="Proteomes" id="UP000052008"/>
    </source>
</evidence>
<dbReference type="Gene3D" id="3.40.50.720">
    <property type="entry name" value="NAD(P)-binding Rossmann-like Domain"/>
    <property type="match status" value="1"/>
</dbReference>
<reference evidence="9 10" key="1">
    <citation type="journal article" date="2015" name="Microbiome">
        <title>Genomic resolution of linkages in carbon, nitrogen, and sulfur cycling among widespread estuary sediment bacteria.</title>
        <authorList>
            <person name="Baker B.J."/>
            <person name="Lazar C.S."/>
            <person name="Teske A.P."/>
            <person name="Dick G.J."/>
        </authorList>
    </citation>
    <scope>NUCLEOTIDE SEQUENCE [LARGE SCALE GENOMIC DNA]</scope>
    <source>
        <strain evidence="9">DG_24</strain>
    </source>
</reference>
<feature type="domain" description="Glutamate/phenylalanine/leucine/valine/L-tryptophan dehydrogenase C-terminal" evidence="8">
    <location>
        <begin position="182"/>
        <end position="411"/>
    </location>
</feature>
<keyword evidence="2 3" id="KW-0560">Oxidoreductase</keyword>